<evidence type="ECO:0000313" key="1">
    <source>
        <dbReference type="EMBL" id="PON98875.1"/>
    </source>
</evidence>
<dbReference type="Proteomes" id="UP000237000">
    <property type="component" value="Unassembled WGS sequence"/>
</dbReference>
<reference evidence="2" key="1">
    <citation type="submission" date="2016-06" db="EMBL/GenBank/DDBJ databases">
        <title>Parallel loss of symbiosis genes in relatives of nitrogen-fixing non-legume Parasponia.</title>
        <authorList>
            <person name="Van Velzen R."/>
            <person name="Holmer R."/>
            <person name="Bu F."/>
            <person name="Rutten L."/>
            <person name="Van Zeijl A."/>
            <person name="Liu W."/>
            <person name="Santuari L."/>
            <person name="Cao Q."/>
            <person name="Sharma T."/>
            <person name="Shen D."/>
            <person name="Roswanjaya Y."/>
            <person name="Wardhani T."/>
            <person name="Kalhor M.S."/>
            <person name="Jansen J."/>
            <person name="Van den Hoogen J."/>
            <person name="Gungor B."/>
            <person name="Hartog M."/>
            <person name="Hontelez J."/>
            <person name="Verver J."/>
            <person name="Yang W.-C."/>
            <person name="Schijlen E."/>
            <person name="Repin R."/>
            <person name="Schilthuizen M."/>
            <person name="Schranz E."/>
            <person name="Heidstra R."/>
            <person name="Miyata K."/>
            <person name="Fedorova E."/>
            <person name="Kohlen W."/>
            <person name="Bisseling T."/>
            <person name="Smit S."/>
            <person name="Geurts R."/>
        </authorList>
    </citation>
    <scope>NUCLEOTIDE SEQUENCE [LARGE SCALE GENOMIC DNA]</scope>
    <source>
        <strain evidence="2">cv. RG33-2</strain>
    </source>
</reference>
<proteinExistence type="predicted"/>
<organism evidence="1 2">
    <name type="scientific">Trema orientale</name>
    <name type="common">Charcoal tree</name>
    <name type="synonym">Celtis orientalis</name>
    <dbReference type="NCBI Taxonomy" id="63057"/>
    <lineage>
        <taxon>Eukaryota</taxon>
        <taxon>Viridiplantae</taxon>
        <taxon>Streptophyta</taxon>
        <taxon>Embryophyta</taxon>
        <taxon>Tracheophyta</taxon>
        <taxon>Spermatophyta</taxon>
        <taxon>Magnoliopsida</taxon>
        <taxon>eudicotyledons</taxon>
        <taxon>Gunneridae</taxon>
        <taxon>Pentapetalae</taxon>
        <taxon>rosids</taxon>
        <taxon>fabids</taxon>
        <taxon>Rosales</taxon>
        <taxon>Cannabaceae</taxon>
        <taxon>Trema</taxon>
    </lineage>
</organism>
<sequence>MYSMRMAISPEGFSKISWQRTTWGESVRRRMLISRMSWRREAGSVGTPWMSLRAYVSEVSLWRTLYTVLPFPRPRTWSFARSAAENDLLFLSARLSFRGSPTTAIGGEQRRKGLGFDWIFFFFWVVGGF</sequence>
<evidence type="ECO:0000313" key="2">
    <source>
        <dbReference type="Proteomes" id="UP000237000"/>
    </source>
</evidence>
<name>A0A2P5FM48_TREOI</name>
<dbReference type="EMBL" id="JXTC01000021">
    <property type="protein sequence ID" value="PON98875.1"/>
    <property type="molecule type" value="Genomic_DNA"/>
</dbReference>
<gene>
    <name evidence="1" type="ORF">TorRG33x02_051120</name>
</gene>
<comment type="caution">
    <text evidence="1">The sequence shown here is derived from an EMBL/GenBank/DDBJ whole genome shotgun (WGS) entry which is preliminary data.</text>
</comment>
<accession>A0A2P5FM48</accession>
<keyword evidence="2" id="KW-1185">Reference proteome</keyword>
<protein>
    <submittedName>
        <fullName evidence="1">Uncharacterized protein</fullName>
    </submittedName>
</protein>
<dbReference type="InParanoid" id="A0A2P5FM48"/>
<dbReference type="AlphaFoldDB" id="A0A2P5FM48"/>